<evidence type="ECO:0000313" key="1">
    <source>
        <dbReference type="EMBL" id="RKL22804.1"/>
    </source>
</evidence>
<name>A0A420S0H8_GIBIN</name>
<dbReference type="Proteomes" id="UP000283569">
    <property type="component" value="Unassembled WGS sequence"/>
</dbReference>
<dbReference type="EMBL" id="MRDB01000114">
    <property type="protein sequence ID" value="RKL22804.1"/>
    <property type="molecule type" value="Genomic_DNA"/>
</dbReference>
<evidence type="ECO:0000313" key="2">
    <source>
        <dbReference type="Proteomes" id="UP000283569"/>
    </source>
</evidence>
<protein>
    <submittedName>
        <fullName evidence="1">Uncharacterized protein</fullName>
    </submittedName>
</protein>
<proteinExistence type="predicted"/>
<gene>
    <name evidence="1" type="ORF">BFJ72_g14609</name>
</gene>
<organism evidence="1 2">
    <name type="scientific">Gibberella intermedia</name>
    <name type="common">Bulb rot disease fungus</name>
    <name type="synonym">Fusarium proliferatum</name>
    <dbReference type="NCBI Taxonomy" id="948311"/>
    <lineage>
        <taxon>Eukaryota</taxon>
        <taxon>Fungi</taxon>
        <taxon>Dikarya</taxon>
        <taxon>Ascomycota</taxon>
        <taxon>Pezizomycotina</taxon>
        <taxon>Sordariomycetes</taxon>
        <taxon>Hypocreomycetidae</taxon>
        <taxon>Hypocreales</taxon>
        <taxon>Nectriaceae</taxon>
        <taxon>Fusarium</taxon>
        <taxon>Fusarium fujikuroi species complex</taxon>
    </lineage>
</organism>
<sequence length="158" mass="15831">MATITKVQSSSNQLGATPWGNLSALHYTLATNAAGAALGGDILTPAIQGTKIRLGLLPAGFKLIDSLVVVAVGMTASVTANVGFEYADGVDVPAAPQDDDYFGAAVNLAATARLRNATANPVITLPKDAYLILTVGGADNAKASALDVVVLGVPEGVA</sequence>
<accession>A0A420S0H8</accession>
<comment type="caution">
    <text evidence="1">The sequence shown here is derived from an EMBL/GenBank/DDBJ whole genome shotgun (WGS) entry which is preliminary data.</text>
</comment>
<reference evidence="1 2" key="1">
    <citation type="journal article" date="2018" name="Sci. Rep.">
        <title>Characterisation of pathogen-specific regions and novel effector candidates in Fusarium oxysporum f. sp. cepae.</title>
        <authorList>
            <person name="Armitage A.D."/>
            <person name="Taylor A."/>
            <person name="Sobczyk M.K."/>
            <person name="Baxter L."/>
            <person name="Greenfield B.P."/>
            <person name="Bates H.J."/>
            <person name="Wilson F."/>
            <person name="Jackson A.C."/>
            <person name="Ott S."/>
            <person name="Harrison R.J."/>
            <person name="Clarkson J.P."/>
        </authorList>
    </citation>
    <scope>NUCLEOTIDE SEQUENCE [LARGE SCALE GENOMIC DNA]</scope>
    <source>
        <strain evidence="1 2">Fp_A8</strain>
    </source>
</reference>
<dbReference type="AlphaFoldDB" id="A0A420S0H8"/>